<dbReference type="InterPro" id="IPR047794">
    <property type="entry name" value="C45_proenzyme-like"/>
</dbReference>
<keyword evidence="2" id="KW-0012">Acyltransferase</keyword>
<evidence type="ECO:0000259" key="1">
    <source>
        <dbReference type="Pfam" id="PF03417"/>
    </source>
</evidence>
<keyword evidence="3" id="KW-1185">Reference proteome</keyword>
<dbReference type="InterPro" id="IPR005079">
    <property type="entry name" value="Peptidase_C45_hydrolase"/>
</dbReference>
<comment type="caution">
    <text evidence="2">The sequence shown here is derived from an EMBL/GenBank/DDBJ whole genome shotgun (WGS) entry which is preliminary data.</text>
</comment>
<reference evidence="3" key="1">
    <citation type="journal article" date="2019" name="Int. J. Syst. Evol. Microbiol.">
        <title>The Global Catalogue of Microorganisms (GCM) 10K type strain sequencing project: providing services to taxonomists for standard genome sequencing and annotation.</title>
        <authorList>
            <consortium name="The Broad Institute Genomics Platform"/>
            <consortium name="The Broad Institute Genome Sequencing Center for Infectious Disease"/>
            <person name="Wu L."/>
            <person name="Ma J."/>
        </authorList>
    </citation>
    <scope>NUCLEOTIDE SEQUENCE [LARGE SCALE GENOMIC DNA]</scope>
    <source>
        <strain evidence="3">YIM 94188</strain>
    </source>
</reference>
<dbReference type="RefSeq" id="WP_136435078.1">
    <property type="nucleotide sequence ID" value="NZ_JBHSNS010000002.1"/>
</dbReference>
<dbReference type="EMBL" id="JBHSNS010000002">
    <property type="protein sequence ID" value="MFC5728918.1"/>
    <property type="molecule type" value="Genomic_DNA"/>
</dbReference>
<name>A0ABW0ZG25_9ACTN</name>
<gene>
    <name evidence="2" type="ORF">ACFPQB_08305</name>
</gene>
<protein>
    <submittedName>
        <fullName evidence="2">C45 family autoproteolytic acyltransferase/hydrolase</fullName>
    </submittedName>
</protein>
<accession>A0ABW0ZG25</accession>
<dbReference type="InterPro" id="IPR047801">
    <property type="entry name" value="Peptidase_C45"/>
</dbReference>
<dbReference type="NCBIfam" id="NF040521">
    <property type="entry name" value="C45_proenzyme"/>
    <property type="match status" value="1"/>
</dbReference>
<organism evidence="2 3">
    <name type="scientific">Nocardioides vastitatis</name>
    <dbReference type="NCBI Taxonomy" id="2568655"/>
    <lineage>
        <taxon>Bacteria</taxon>
        <taxon>Bacillati</taxon>
        <taxon>Actinomycetota</taxon>
        <taxon>Actinomycetes</taxon>
        <taxon>Propionibacteriales</taxon>
        <taxon>Nocardioidaceae</taxon>
        <taxon>Nocardioides</taxon>
    </lineage>
</organism>
<dbReference type="Gene3D" id="1.10.10.2120">
    <property type="match status" value="1"/>
</dbReference>
<proteinExistence type="predicted"/>
<keyword evidence="2" id="KW-0808">Transferase</keyword>
<dbReference type="PANTHER" id="PTHR34180:SF1">
    <property type="entry name" value="BETA-ALANYL-DOPAMINE_CARCININE HYDROLASE"/>
    <property type="match status" value="1"/>
</dbReference>
<evidence type="ECO:0000313" key="3">
    <source>
        <dbReference type="Proteomes" id="UP001596072"/>
    </source>
</evidence>
<feature type="domain" description="Peptidase C45 hydrolase" evidence="1">
    <location>
        <begin position="118"/>
        <end position="350"/>
    </location>
</feature>
<dbReference type="PANTHER" id="PTHR34180">
    <property type="entry name" value="PEPTIDASE C45"/>
    <property type="match status" value="1"/>
</dbReference>
<dbReference type="Proteomes" id="UP001596072">
    <property type="component" value="Unassembled WGS sequence"/>
</dbReference>
<dbReference type="Pfam" id="PF03417">
    <property type="entry name" value="AAT"/>
    <property type="match status" value="1"/>
</dbReference>
<dbReference type="GO" id="GO:0016746">
    <property type="term" value="F:acyltransferase activity"/>
    <property type="evidence" value="ECO:0007669"/>
    <property type="project" value="UniProtKB-KW"/>
</dbReference>
<sequence>MRVVQVKGAPYQCGYGHGTQAHDQINEAADVYRRWFHAFAGLDSRAVAEAVLPHLDWLETHRPDALVEMQGIADGAGLPVSAIAALNFRTEIAYRAVGTTALTECTVVGVDASASADGHVYIGQNWDWLTELLELAILLDIDLEGGRRLVTITEPGMLAKLGMNSSGVGLCVNLLGSDVNGIGGSFHTLARDVLQSTSALDGTWAVSSAERAGSGNFLIGGKTGEVVDLEYNPKRYDLLFPRNGVVAHANHFLAPEPGVRDRMDYLPQLSPGTYFRQHRADQLLDEARNRGGVSLADISQVLRDHYGAPESICRHPGVPDSCGGTREILGQTNVSAIFDLTAAVMHLAVGTPCETTYDTIGMPWS</sequence>
<dbReference type="Gene3D" id="3.60.60.10">
    <property type="entry name" value="Penicillin V Acylase, Chain A"/>
    <property type="match status" value="1"/>
</dbReference>
<evidence type="ECO:0000313" key="2">
    <source>
        <dbReference type="EMBL" id="MFC5728918.1"/>
    </source>
</evidence>